<dbReference type="PANTHER" id="PTHR32507:SF8">
    <property type="entry name" value="CNH1P"/>
    <property type="match status" value="1"/>
</dbReference>
<keyword evidence="4" id="KW-1003">Cell membrane</keyword>
<feature type="transmembrane region" description="Helical" evidence="9">
    <location>
        <begin position="33"/>
        <end position="52"/>
    </location>
</feature>
<evidence type="ECO:0000256" key="4">
    <source>
        <dbReference type="ARBA" id="ARBA00022475"/>
    </source>
</evidence>
<feature type="domain" description="Cation/H+ exchanger transmembrane" evidence="10">
    <location>
        <begin position="17"/>
        <end position="267"/>
    </location>
</feature>
<keyword evidence="8 9" id="KW-0472">Membrane</keyword>
<evidence type="ECO:0000256" key="6">
    <source>
        <dbReference type="ARBA" id="ARBA00022989"/>
    </source>
</evidence>
<feature type="transmembrane region" description="Helical" evidence="9">
    <location>
        <begin position="93"/>
        <end position="115"/>
    </location>
</feature>
<dbReference type="Pfam" id="PF00999">
    <property type="entry name" value="Na_H_Exchanger"/>
    <property type="match status" value="1"/>
</dbReference>
<feature type="transmembrane region" description="Helical" evidence="9">
    <location>
        <begin position="237"/>
        <end position="263"/>
    </location>
</feature>
<keyword evidence="3" id="KW-0050">Antiport</keyword>
<evidence type="ECO:0000313" key="11">
    <source>
        <dbReference type="EMBL" id="UFP96191.1"/>
    </source>
</evidence>
<protein>
    <submittedName>
        <fullName evidence="11">Cation:proton antiporter</fullName>
    </submittedName>
</protein>
<feature type="transmembrane region" description="Helical" evidence="9">
    <location>
        <begin position="194"/>
        <end position="217"/>
    </location>
</feature>
<accession>A0ABY3PR51</accession>
<evidence type="ECO:0000256" key="5">
    <source>
        <dbReference type="ARBA" id="ARBA00022692"/>
    </source>
</evidence>
<gene>
    <name evidence="11" type="ORF">ISF26_08290</name>
</gene>
<feature type="transmembrane region" description="Helical" evidence="9">
    <location>
        <begin position="6"/>
        <end position="24"/>
    </location>
</feature>
<evidence type="ECO:0000313" key="12">
    <source>
        <dbReference type="Proteomes" id="UP001054846"/>
    </source>
</evidence>
<feature type="transmembrane region" description="Helical" evidence="9">
    <location>
        <begin position="316"/>
        <end position="333"/>
    </location>
</feature>
<feature type="transmembrane region" description="Helical" evidence="9">
    <location>
        <begin position="64"/>
        <end position="81"/>
    </location>
</feature>
<name>A0ABY3PR51_9CYAN</name>
<proteinExistence type="predicted"/>
<dbReference type="RefSeq" id="WP_230843438.1">
    <property type="nucleotide sequence ID" value="NZ_CP063845.1"/>
</dbReference>
<evidence type="ECO:0000256" key="3">
    <source>
        <dbReference type="ARBA" id="ARBA00022449"/>
    </source>
</evidence>
<keyword evidence="2" id="KW-0813">Transport</keyword>
<dbReference type="Proteomes" id="UP001054846">
    <property type="component" value="Chromosome"/>
</dbReference>
<dbReference type="Gene3D" id="1.20.1530.20">
    <property type="match status" value="1"/>
</dbReference>
<evidence type="ECO:0000256" key="7">
    <source>
        <dbReference type="ARBA" id="ARBA00023065"/>
    </source>
</evidence>
<feature type="transmembrane region" description="Helical" evidence="9">
    <location>
        <begin position="402"/>
        <end position="428"/>
    </location>
</feature>
<evidence type="ECO:0000256" key="9">
    <source>
        <dbReference type="SAM" id="Phobius"/>
    </source>
</evidence>
<keyword evidence="5 9" id="KW-0812">Transmembrane</keyword>
<keyword evidence="12" id="KW-1185">Reference proteome</keyword>
<dbReference type="InterPro" id="IPR006153">
    <property type="entry name" value="Cation/H_exchanger_TM"/>
</dbReference>
<reference evidence="11 12" key="1">
    <citation type="journal article" date="2021" name="Genome Biol. Evol.">
        <title>Complete Genome Sequencing of a Novel Gloeobacter Species from a Waterfall Cave in Mexico.</title>
        <authorList>
            <person name="Saw J.H."/>
            <person name="Cardona T."/>
            <person name="Montejano G."/>
        </authorList>
    </citation>
    <scope>NUCLEOTIDE SEQUENCE [LARGE SCALE GENOMIC DNA]</scope>
    <source>
        <strain evidence="11">MG652769</strain>
    </source>
</reference>
<evidence type="ECO:0000256" key="2">
    <source>
        <dbReference type="ARBA" id="ARBA00022448"/>
    </source>
</evidence>
<evidence type="ECO:0000259" key="10">
    <source>
        <dbReference type="Pfam" id="PF00999"/>
    </source>
</evidence>
<evidence type="ECO:0000256" key="1">
    <source>
        <dbReference type="ARBA" id="ARBA00004651"/>
    </source>
</evidence>
<dbReference type="InterPro" id="IPR038770">
    <property type="entry name" value="Na+/solute_symporter_sf"/>
</dbReference>
<feature type="transmembrane region" description="Helical" evidence="9">
    <location>
        <begin position="165"/>
        <end position="182"/>
    </location>
</feature>
<feature type="transmembrane region" description="Helical" evidence="9">
    <location>
        <begin position="371"/>
        <end position="390"/>
    </location>
</feature>
<feature type="transmembrane region" description="Helical" evidence="9">
    <location>
        <begin position="339"/>
        <end position="359"/>
    </location>
</feature>
<dbReference type="EMBL" id="CP063845">
    <property type="protein sequence ID" value="UFP96191.1"/>
    <property type="molecule type" value="Genomic_DNA"/>
</dbReference>
<keyword evidence="7" id="KW-0406">Ion transport</keyword>
<evidence type="ECO:0000256" key="8">
    <source>
        <dbReference type="ARBA" id="ARBA00023136"/>
    </source>
</evidence>
<keyword evidence="6 9" id="KW-1133">Transmembrane helix</keyword>
<dbReference type="PANTHER" id="PTHR32507">
    <property type="entry name" value="NA(+)/H(+) ANTIPORTER 1"/>
    <property type="match status" value="1"/>
</dbReference>
<sequence>MTFNWWFVIVGALFIVMALSNSILRRLPLTTSLLYLLVGLVLGPVGLGLIRLDAIEQAGWLERITEVAVIISLFTSGLKLRTPLSQKRWQLPVRLAFVSMTVTVALIAGAGVFWLGLPLGAAILLGAVLAPTDPVLASDVQLEDPFDADRLRFSLTGEAGLNDGTAFPFVMLGLGLLGLHELGEGGWRWIAVDVLWATAAGLGVGWLCGLLVGRLVLYLRTRREEAVQLDDFLALGLIALSYGAALLVAGYGFLAVFAAGLALRSIELQAAGEKPSEDVQAVARQGAEKEVPPGSESAPLFMAQAVLEFNEQLERIGEVVVVVLVGGLLATFLPPPAALLWFVPLLFLVIRPISVWIGLLGSNTSGLQRRLMAWFGIRGIGSIYYLMFAITHGLPGDIARTLTAITLAVVAISIVVHGISVTPLMSLYSRRTEGKPA</sequence>
<comment type="subcellular location">
    <subcellularLocation>
        <location evidence="1">Cell membrane</location>
        <topology evidence="1">Multi-pass membrane protein</topology>
    </subcellularLocation>
</comment>
<organism evidence="11 12">
    <name type="scientific">Gloeobacter morelensis MG652769</name>
    <dbReference type="NCBI Taxonomy" id="2781736"/>
    <lineage>
        <taxon>Bacteria</taxon>
        <taxon>Bacillati</taxon>
        <taxon>Cyanobacteriota</taxon>
        <taxon>Cyanophyceae</taxon>
        <taxon>Gloeobacterales</taxon>
        <taxon>Gloeobacteraceae</taxon>
        <taxon>Gloeobacter</taxon>
        <taxon>Gloeobacter morelensis</taxon>
    </lineage>
</organism>